<dbReference type="Gene3D" id="1.10.10.10">
    <property type="entry name" value="Winged helix-like DNA-binding domain superfamily/Winged helix DNA-binding domain"/>
    <property type="match status" value="1"/>
</dbReference>
<dbReference type="InterPro" id="IPR027417">
    <property type="entry name" value="P-loop_NTPase"/>
</dbReference>
<feature type="compositionally biased region" description="Basic and acidic residues" evidence="7">
    <location>
        <begin position="319"/>
        <end position="341"/>
    </location>
</feature>
<evidence type="ECO:0000256" key="1">
    <source>
        <dbReference type="ARBA" id="ARBA00005820"/>
    </source>
</evidence>
<evidence type="ECO:0000313" key="9">
    <source>
        <dbReference type="EMBL" id="MFC5890848.1"/>
    </source>
</evidence>
<evidence type="ECO:0000256" key="6">
    <source>
        <dbReference type="PROSITE-ProRule" id="PRU01091"/>
    </source>
</evidence>
<reference evidence="10" key="1">
    <citation type="journal article" date="2019" name="Int. J. Syst. Evol. Microbiol.">
        <title>The Global Catalogue of Microorganisms (GCM) 10K type strain sequencing project: providing services to taxonomists for standard genome sequencing and annotation.</title>
        <authorList>
            <consortium name="The Broad Institute Genomics Platform"/>
            <consortium name="The Broad Institute Genome Sequencing Center for Infectious Disease"/>
            <person name="Wu L."/>
            <person name="Ma J."/>
        </authorList>
    </citation>
    <scope>NUCLEOTIDE SEQUENCE [LARGE SCALE GENOMIC DNA]</scope>
    <source>
        <strain evidence="10">CGMCC 4.1469</strain>
    </source>
</reference>
<proteinExistence type="inferred from homology"/>
<evidence type="ECO:0000256" key="5">
    <source>
        <dbReference type="ARBA" id="ARBA00023163"/>
    </source>
</evidence>
<dbReference type="SUPFAM" id="SSF52540">
    <property type="entry name" value="P-loop containing nucleoside triphosphate hydrolases"/>
    <property type="match status" value="1"/>
</dbReference>
<comment type="caution">
    <text evidence="9">The sequence shown here is derived from an EMBL/GenBank/DDBJ whole genome shotgun (WGS) entry which is preliminary data.</text>
</comment>
<gene>
    <name evidence="9" type="ORF">ACFP0N_38440</name>
</gene>
<dbReference type="SMART" id="SM00862">
    <property type="entry name" value="Trans_reg_C"/>
    <property type="match status" value="1"/>
</dbReference>
<sequence length="1052" mass="111465">MSPDARPAAPGPPRTPTRHRHPPAPARRPPGARRSPGSAVIATEPAPAAERTPPTSTPDLRFHLLGPLSARIGDRRLDLGRSQQQAFLAMLLAHPGRPLTAARLAEGVFDEDNPPARPKSVLATHAYRLRRALRDHHADHLLVTVDGGYRLDVPAESLDSVAFDRLVAQAAELRTAAADRPRARDLLTRALALHEGEPLAGLPGGHAAELRRHLAERRVDALEAKLALDVDLGDNPSCLVELDQAVFAHPFRERFRALLMLEYHLADRPAEARAVYADARRDYHAEGLDCPELDALHARIRRADPTLGTATRPVGRSAAAHDRPVPGRDGRDGRGGRRTDSGRSPVPEQLPNPLVDFTGRQGAVAELTTVLTRPDPGAVVIAAVNGIGGAGKTSLAVHVAHALHEHFPDGRLHLDLRGTQADPLDPAEALGLLLTALGVADREIPADPAERAALYRTTVAGRRLLVLLDNAASAEQTAPLLPGARTCAVLVTSRVWLTGLPGAHHLHLDAMAPAEALDLLATVAGRARTGAEPEAATAIVTACGLLPLAVRVAGSRLAADPAQSLAGLASALADERTRLAELTHHHTAVEPVLALSYARLNPEQARALRLLALPDTPVLGLGPAAALLDRSPERTRELLETLVDLNLLNSPAADRYGLHDLLRVFARRRVAGEDTPAGVSAAYARLLAFCLATARNAEATAHQVEHTRRSLITAETAAPGRTFDTVEDATAWLRDQTDLHQAVIRRACQDPALPLAQAADLTDKMGSILFGRDYVTTVGELAARVAEAAPARGERDAEALARSVRGSMLWHAGSYAAAGEELHRCLPLCAGAALRRLRANVLQLLGANARVLCDFGAATGPLEEASSLFRRLDDRTAEGLALGELGYVHARCGRLSRARAAGERCAGLTGGEVSISSSVGSYYLARILHLCGDLTPALEQAEAALARFRSFGMPAFQAATAGLIARIHLTAGRPAAAVRAAEEALPQATRVGGVVEGTVLRTLGQALAALGHRSRAGACLGQALEHFRRLTLDAEAAETEHLLGLVIECPSP</sequence>
<evidence type="ECO:0000256" key="2">
    <source>
        <dbReference type="ARBA" id="ARBA00023012"/>
    </source>
</evidence>
<accession>A0ABW1FAX2</accession>
<dbReference type="CDD" id="cd15831">
    <property type="entry name" value="BTAD"/>
    <property type="match status" value="1"/>
</dbReference>
<evidence type="ECO:0000256" key="4">
    <source>
        <dbReference type="ARBA" id="ARBA00023125"/>
    </source>
</evidence>
<keyword evidence="3" id="KW-0805">Transcription regulation</keyword>
<comment type="similarity">
    <text evidence="1">Belongs to the AfsR/DnrI/RedD regulatory family.</text>
</comment>
<dbReference type="SUPFAM" id="SSF48452">
    <property type="entry name" value="TPR-like"/>
    <property type="match status" value="3"/>
</dbReference>
<evidence type="ECO:0000313" key="10">
    <source>
        <dbReference type="Proteomes" id="UP001596067"/>
    </source>
</evidence>
<feature type="compositionally biased region" description="Low complexity" evidence="7">
    <location>
        <begin position="32"/>
        <end position="58"/>
    </location>
</feature>
<feature type="DNA-binding region" description="OmpR/PhoB-type" evidence="6">
    <location>
        <begin position="52"/>
        <end position="153"/>
    </location>
</feature>
<dbReference type="PANTHER" id="PTHR35807">
    <property type="entry name" value="TRANSCRIPTIONAL REGULATOR REDD-RELATED"/>
    <property type="match status" value="1"/>
</dbReference>
<dbReference type="Proteomes" id="UP001596067">
    <property type="component" value="Unassembled WGS sequence"/>
</dbReference>
<keyword evidence="4 6" id="KW-0238">DNA-binding</keyword>
<feature type="domain" description="OmpR/PhoB-type" evidence="8">
    <location>
        <begin position="52"/>
        <end position="153"/>
    </location>
</feature>
<dbReference type="InterPro" id="IPR001867">
    <property type="entry name" value="OmpR/PhoB-type_DNA-bd"/>
</dbReference>
<dbReference type="RefSeq" id="WP_313766887.1">
    <property type="nucleotide sequence ID" value="NZ_BAAAVH010000079.1"/>
</dbReference>
<dbReference type="Gene3D" id="1.25.40.10">
    <property type="entry name" value="Tetratricopeptide repeat domain"/>
    <property type="match status" value="3"/>
</dbReference>
<keyword evidence="2" id="KW-0902">Two-component regulatory system</keyword>
<evidence type="ECO:0000256" key="7">
    <source>
        <dbReference type="SAM" id="MobiDB-lite"/>
    </source>
</evidence>
<dbReference type="EMBL" id="JBHSOD010000099">
    <property type="protein sequence ID" value="MFC5890848.1"/>
    <property type="molecule type" value="Genomic_DNA"/>
</dbReference>
<name>A0ABW1FAX2_9ACTN</name>
<dbReference type="SMART" id="SM01043">
    <property type="entry name" value="BTAD"/>
    <property type="match status" value="1"/>
</dbReference>
<dbReference type="InterPro" id="IPR005158">
    <property type="entry name" value="BTAD"/>
</dbReference>
<dbReference type="InterPro" id="IPR016032">
    <property type="entry name" value="Sig_transdc_resp-reg_C-effctor"/>
</dbReference>
<dbReference type="PROSITE" id="PS51755">
    <property type="entry name" value="OMPR_PHOB"/>
    <property type="match status" value="1"/>
</dbReference>
<keyword evidence="5" id="KW-0804">Transcription</keyword>
<dbReference type="Pfam" id="PF00486">
    <property type="entry name" value="Trans_reg_C"/>
    <property type="match status" value="1"/>
</dbReference>
<protein>
    <submittedName>
        <fullName evidence="9">BTAD domain-containing putative transcriptional regulator</fullName>
    </submittedName>
</protein>
<dbReference type="InterPro" id="IPR036388">
    <property type="entry name" value="WH-like_DNA-bd_sf"/>
</dbReference>
<dbReference type="Pfam" id="PF03704">
    <property type="entry name" value="BTAD"/>
    <property type="match status" value="1"/>
</dbReference>
<dbReference type="InterPro" id="IPR011990">
    <property type="entry name" value="TPR-like_helical_dom_sf"/>
</dbReference>
<dbReference type="SUPFAM" id="SSF46894">
    <property type="entry name" value="C-terminal effector domain of the bipartite response regulators"/>
    <property type="match status" value="1"/>
</dbReference>
<dbReference type="PRINTS" id="PR00364">
    <property type="entry name" value="DISEASERSIST"/>
</dbReference>
<dbReference type="InterPro" id="IPR051677">
    <property type="entry name" value="AfsR-DnrI-RedD_regulator"/>
</dbReference>
<evidence type="ECO:0000256" key="3">
    <source>
        <dbReference type="ARBA" id="ARBA00023015"/>
    </source>
</evidence>
<feature type="region of interest" description="Disordered" evidence="7">
    <location>
        <begin position="1"/>
        <end position="61"/>
    </location>
</feature>
<keyword evidence="10" id="KW-1185">Reference proteome</keyword>
<dbReference type="PANTHER" id="PTHR35807:SF1">
    <property type="entry name" value="TRANSCRIPTIONAL REGULATOR REDD"/>
    <property type="match status" value="1"/>
</dbReference>
<dbReference type="Gene3D" id="3.40.50.300">
    <property type="entry name" value="P-loop containing nucleotide triphosphate hydrolases"/>
    <property type="match status" value="1"/>
</dbReference>
<organism evidence="9 10">
    <name type="scientific">Kitasatospora aburaviensis</name>
    <dbReference type="NCBI Taxonomy" id="67265"/>
    <lineage>
        <taxon>Bacteria</taxon>
        <taxon>Bacillati</taxon>
        <taxon>Actinomycetota</taxon>
        <taxon>Actinomycetes</taxon>
        <taxon>Kitasatosporales</taxon>
        <taxon>Streptomycetaceae</taxon>
        <taxon>Kitasatospora</taxon>
    </lineage>
</organism>
<evidence type="ECO:0000259" key="8">
    <source>
        <dbReference type="PROSITE" id="PS51755"/>
    </source>
</evidence>
<feature type="region of interest" description="Disordered" evidence="7">
    <location>
        <begin position="306"/>
        <end position="356"/>
    </location>
</feature>